<dbReference type="Pfam" id="PF13193">
    <property type="entry name" value="AMP-binding_C"/>
    <property type="match status" value="1"/>
</dbReference>
<evidence type="ECO:0000256" key="3">
    <source>
        <dbReference type="ARBA" id="ARBA00022450"/>
    </source>
</evidence>
<dbReference type="InterPro" id="IPR029058">
    <property type="entry name" value="AB_hydrolase_fold"/>
</dbReference>
<dbReference type="InterPro" id="IPR045851">
    <property type="entry name" value="AMP-bd_C_sf"/>
</dbReference>
<evidence type="ECO:0000256" key="4">
    <source>
        <dbReference type="ARBA" id="ARBA00022553"/>
    </source>
</evidence>
<proteinExistence type="inferred from homology"/>
<dbReference type="Gene3D" id="3.30.559.10">
    <property type="entry name" value="Chloramphenicol acetyltransferase-like domain"/>
    <property type="match status" value="2"/>
</dbReference>
<dbReference type="InterPro" id="IPR000873">
    <property type="entry name" value="AMP-dep_synth/lig_dom"/>
</dbReference>
<dbReference type="InterPro" id="IPR020806">
    <property type="entry name" value="PKS_PP-bd"/>
</dbReference>
<dbReference type="InterPro" id="IPR006162">
    <property type="entry name" value="Ppantetheine_attach_site"/>
</dbReference>
<dbReference type="Gene3D" id="2.30.38.10">
    <property type="entry name" value="Luciferase, Domain 3"/>
    <property type="match status" value="2"/>
</dbReference>
<dbReference type="Gene3D" id="1.10.1200.10">
    <property type="entry name" value="ACP-like"/>
    <property type="match status" value="1"/>
</dbReference>
<dbReference type="Pfam" id="PF00668">
    <property type="entry name" value="Condensation"/>
    <property type="match status" value="2"/>
</dbReference>
<keyword evidence="9" id="KW-1185">Reference proteome</keyword>
<evidence type="ECO:0000313" key="8">
    <source>
        <dbReference type="EMBL" id="RBO83864.1"/>
    </source>
</evidence>
<dbReference type="PROSITE" id="PS00455">
    <property type="entry name" value="AMP_BINDING"/>
    <property type="match status" value="2"/>
</dbReference>
<dbReference type="GO" id="GO:0005737">
    <property type="term" value="C:cytoplasm"/>
    <property type="evidence" value="ECO:0007669"/>
    <property type="project" value="TreeGrafter"/>
</dbReference>
<evidence type="ECO:0000259" key="7">
    <source>
        <dbReference type="PROSITE" id="PS50075"/>
    </source>
</evidence>
<evidence type="ECO:0000313" key="9">
    <source>
        <dbReference type="Proteomes" id="UP000252086"/>
    </source>
</evidence>
<feature type="region of interest" description="Disordered" evidence="6">
    <location>
        <begin position="2064"/>
        <end position="2084"/>
    </location>
</feature>
<dbReference type="Gene3D" id="3.40.50.1820">
    <property type="entry name" value="alpha/beta hydrolase"/>
    <property type="match status" value="1"/>
</dbReference>
<dbReference type="InterPro" id="IPR001031">
    <property type="entry name" value="Thioesterase"/>
</dbReference>
<feature type="compositionally biased region" description="Polar residues" evidence="6">
    <location>
        <begin position="2073"/>
        <end position="2083"/>
    </location>
</feature>
<dbReference type="EMBL" id="QNRF01000003">
    <property type="protein sequence ID" value="RBO83864.1"/>
    <property type="molecule type" value="Genomic_DNA"/>
</dbReference>
<dbReference type="SUPFAM" id="SSF53474">
    <property type="entry name" value="alpha/beta-Hydrolases"/>
    <property type="match status" value="1"/>
</dbReference>
<dbReference type="Pfam" id="PF00550">
    <property type="entry name" value="PP-binding"/>
    <property type="match status" value="2"/>
</dbReference>
<dbReference type="InterPro" id="IPR010071">
    <property type="entry name" value="AA_adenyl_dom"/>
</dbReference>
<evidence type="ECO:0000256" key="5">
    <source>
        <dbReference type="SAM" id="Coils"/>
    </source>
</evidence>
<feature type="domain" description="Carrier" evidence="7">
    <location>
        <begin position="2083"/>
        <end position="2158"/>
    </location>
</feature>
<dbReference type="InterPro" id="IPR025110">
    <property type="entry name" value="AMP-bd_C"/>
</dbReference>
<dbReference type="SUPFAM" id="SSF56801">
    <property type="entry name" value="Acetyl-CoA synthetase-like"/>
    <property type="match status" value="2"/>
</dbReference>
<comment type="similarity">
    <text evidence="2">Belongs to the ATP-dependent AMP-binding enzyme family.</text>
</comment>
<dbReference type="PROSITE" id="PS00012">
    <property type="entry name" value="PHOSPHOPANTETHEINE"/>
    <property type="match status" value="2"/>
</dbReference>
<dbReference type="Gene3D" id="3.40.50.980">
    <property type="match status" value="4"/>
</dbReference>
<dbReference type="FunFam" id="1.10.1200.10:FF:000005">
    <property type="entry name" value="Nonribosomal peptide synthetase 1"/>
    <property type="match status" value="1"/>
</dbReference>
<accession>A0A366D354</accession>
<dbReference type="CDD" id="cd17646">
    <property type="entry name" value="A_NRPS_AB3403-like"/>
    <property type="match status" value="1"/>
</dbReference>
<comment type="caution">
    <text evidence="8">The sequence shown here is derived from an EMBL/GenBank/DDBJ whole genome shotgun (WGS) entry which is preliminary data.</text>
</comment>
<dbReference type="RefSeq" id="WP_113873857.1">
    <property type="nucleotide sequence ID" value="NZ_QNRF01000003.1"/>
</dbReference>
<dbReference type="GO" id="GO:0003824">
    <property type="term" value="F:catalytic activity"/>
    <property type="evidence" value="ECO:0007669"/>
    <property type="project" value="InterPro"/>
</dbReference>
<protein>
    <submittedName>
        <fullName evidence="8">Amino acid adenylation domain-containing protein</fullName>
    </submittedName>
</protein>
<dbReference type="Proteomes" id="UP000252086">
    <property type="component" value="Unassembled WGS sequence"/>
</dbReference>
<feature type="coiled-coil region" evidence="5">
    <location>
        <begin position="887"/>
        <end position="917"/>
    </location>
</feature>
<dbReference type="FunFam" id="3.30.300.30:FF:000010">
    <property type="entry name" value="Enterobactin synthetase component F"/>
    <property type="match status" value="1"/>
</dbReference>
<dbReference type="GO" id="GO:0044550">
    <property type="term" value="P:secondary metabolite biosynthetic process"/>
    <property type="evidence" value="ECO:0007669"/>
    <property type="project" value="UniProtKB-ARBA"/>
</dbReference>
<dbReference type="InterPro" id="IPR009081">
    <property type="entry name" value="PP-bd_ACP"/>
</dbReference>
<dbReference type="InterPro" id="IPR020802">
    <property type="entry name" value="TesA-like"/>
</dbReference>
<dbReference type="SUPFAM" id="SSF47336">
    <property type="entry name" value="ACP-like"/>
    <property type="match status" value="2"/>
</dbReference>
<dbReference type="Gene3D" id="3.30.559.30">
    <property type="entry name" value="Nonribosomal peptide synthetase, condensation domain"/>
    <property type="match status" value="2"/>
</dbReference>
<comment type="cofactor">
    <cofactor evidence="1">
        <name>pantetheine 4'-phosphate</name>
        <dbReference type="ChEBI" id="CHEBI:47942"/>
    </cofactor>
</comment>
<dbReference type="InterPro" id="IPR001242">
    <property type="entry name" value="Condensation_dom"/>
</dbReference>
<dbReference type="FunFam" id="2.30.38.10:FF:000001">
    <property type="entry name" value="Non-ribosomal peptide synthetase PvdI"/>
    <property type="match status" value="2"/>
</dbReference>
<feature type="domain" description="Carrier" evidence="7">
    <location>
        <begin position="994"/>
        <end position="1068"/>
    </location>
</feature>
<dbReference type="CDD" id="cd05930">
    <property type="entry name" value="A_NRPS"/>
    <property type="match status" value="1"/>
</dbReference>
<gene>
    <name evidence="8" type="ORF">DFP76_103138</name>
</gene>
<dbReference type="PROSITE" id="PS50075">
    <property type="entry name" value="CARRIER"/>
    <property type="match status" value="2"/>
</dbReference>
<evidence type="ECO:0000256" key="6">
    <source>
        <dbReference type="SAM" id="MobiDB-lite"/>
    </source>
</evidence>
<dbReference type="InterPro" id="IPR023213">
    <property type="entry name" value="CAT-like_dom_sf"/>
</dbReference>
<organism evidence="8 9">
    <name type="scientific">Marinomonas aquiplantarum</name>
    <dbReference type="NCBI Taxonomy" id="491951"/>
    <lineage>
        <taxon>Bacteria</taxon>
        <taxon>Pseudomonadati</taxon>
        <taxon>Pseudomonadota</taxon>
        <taxon>Gammaproteobacteria</taxon>
        <taxon>Oceanospirillales</taxon>
        <taxon>Oceanospirillaceae</taxon>
        <taxon>Marinomonas</taxon>
    </lineage>
</organism>
<dbReference type="InterPro" id="IPR036736">
    <property type="entry name" value="ACP-like_sf"/>
</dbReference>
<dbReference type="FunFam" id="3.40.50.980:FF:000001">
    <property type="entry name" value="Non-ribosomal peptide synthetase"/>
    <property type="match status" value="1"/>
</dbReference>
<evidence type="ECO:0000256" key="1">
    <source>
        <dbReference type="ARBA" id="ARBA00001957"/>
    </source>
</evidence>
<dbReference type="FunFam" id="3.40.50.980:FF:000002">
    <property type="entry name" value="Enterobactin synthetase component F"/>
    <property type="match status" value="1"/>
</dbReference>
<dbReference type="Gene3D" id="3.30.300.30">
    <property type="match status" value="2"/>
</dbReference>
<dbReference type="SUPFAM" id="SSF52777">
    <property type="entry name" value="CoA-dependent acyltransferases"/>
    <property type="match status" value="4"/>
</dbReference>
<reference evidence="8 9" key="1">
    <citation type="submission" date="2018-06" db="EMBL/GenBank/DDBJ databases">
        <title>Genomic Encyclopedia of Type Strains, Phase III (KMG-III): the genomes of soil and plant-associated and newly described type strains.</title>
        <authorList>
            <person name="Whitman W."/>
        </authorList>
    </citation>
    <scope>NUCLEOTIDE SEQUENCE [LARGE SCALE GENOMIC DNA]</scope>
    <source>
        <strain evidence="8 9">CECT 7732</strain>
    </source>
</reference>
<keyword evidence="3" id="KW-0596">Phosphopantetheine</keyword>
<dbReference type="FunFam" id="3.40.50.12780:FF:000012">
    <property type="entry name" value="Non-ribosomal peptide synthetase"/>
    <property type="match status" value="1"/>
</dbReference>
<dbReference type="Pfam" id="PF00975">
    <property type="entry name" value="Thioesterase"/>
    <property type="match status" value="1"/>
</dbReference>
<dbReference type="InterPro" id="IPR020845">
    <property type="entry name" value="AMP-binding_CS"/>
</dbReference>
<dbReference type="SMART" id="SM00824">
    <property type="entry name" value="PKS_TE"/>
    <property type="match status" value="1"/>
</dbReference>
<dbReference type="PANTHER" id="PTHR45527:SF1">
    <property type="entry name" value="FATTY ACID SYNTHASE"/>
    <property type="match status" value="1"/>
</dbReference>
<sequence length="2452" mass="274650">MERKTLPLTTTQEGIWLADQVSDDKHIYTISHCVELKGDIQSNLLEQAIRLALGEADTVLAYYDNGQQHLIDLTDSFQVESIDFTSMKNGRENAFAIMQEDTNLDLLLTNNRQTPLQKQIIFSIEEEGHIVWLWYQRYHHIMLDGFSFTALTKRVAEIYTSLDNNHPITGSPFTSVAQVIEEENAYKASQKYVSDQVFWQEYCANLPPTISLSNSTTTKDQSSPSLIKHSVTISTHHLATLDTLSKTIKSNRAELLMSLVAAYLYRMNGQSNQVIGIPFMRRLGSASVTSTAPMVNVLPMSIELDGNMTWGSVAKHFKQSLKLIRRHQNYSAEQIQRDLKKVNSSALYNTLINYKQFDYDLNFSGTAGTTHHLATGPVDDLEFSIIVEKDRTYFELRANSQKYNNETLKAHGCRLSTMLSNWLLDERLPLSQLAILPEVEYETIMAWGTGRSFEPNNLNNILDVFWQQVERKPDATALVCRAPSEGRETRYSFHELSNEINQLSRFLIKKLELNGATGNSVIACAMPRSAQSIIAMMSILNTGATFLPLDMDYPQERMEMMCEDTSPILLLSHSSVSVELDIPTLNLDDDAIIASLATYSNTKLTEFERSTPSGSDIAYVIFTSGSTGRPKGVMNTHNAMLNLLLSHQDSIYRPTQKVVQERYPNRALRAAHTHSFSFDSSWLQVFWLIQGEELYVFDEDTRRDAFAIVEEVHNIKIDAMDLPPSLLAQLLNNGLMDEANHSDHQPSLILIGGEACPSALWQQLRSFPKLISHNLYGPTEYTVDTLRANLAMHLNPVVGRPIANTQTYILDTQLQPVPIGMLGELYISGEGLAQGYLARAGLSASRFIADPFSHEVGCRMYRTGDIVRWNSEGFIEFVGRGDDQVKIRGYRVEIGEVENALSQLEAVESAIVIAEEINNSHRLIGYCAVPSLPEQKFKQYGHSLVALLKQHLPDYMVPAAICVMASLPRNVSGKIDKKALPNITIESASSTFVAPINEAEERLCLCFSIVLKIEKISTTDDFFALGGDSISAIMLCTELRKKGYALRPSQVFKLRSPQALAKEISSISKDMSLENIHQWELKQNQWDILSTQYHPMADVAPLLPLQKGMLFETIMDSATGNYNAYTRLNFTGEMNLSQLQNALNTLLVHYPQLAGAFDSESLEEPVLVIPNTKNEIWQWPLSTHSIRMYDDSQKLAALEELEQTLLETPHPVDTFTGMIHAAYVDIGQDKTSGLQQSALILIVHHLVIDGWSTPLLIRDLLNAYQQRPLKPIASSYTNVIKQLYSRDQQASINKWQEVMHQVQACQLFEQHHEQVSEYSFKLAQDLSRQFTSQLKEQGITLNVFMQVLWAQMLNLLSGKEDIVFGSPVSGRSSHINGIEDQVGLFLNTLPIRVTLDPKQSLWDQLPALQERHISLLEHDAIGLTDIQKLAGTPNLFDTLLVVENYPDNDYLDITLKGEDGKSLTISDIQNRGYSHYPLALLIIPGEEITFLIENRGAMTIGEVKALSQRIEQTIKTSLNSPERLLCQYQSASLQEIDFINAINNTEQSVEDLTLQSALSKQAQLTPNALCVSDMQYQLNYQEARQQVQTLAHSLRIQGVSSGDIVAVAIPRSCHLSLAIWAIIEVGAAYLPLDLSYPDDRLDYMLEDAKPVLLITQSTQQSRFSEIHKGVKQLPFDHFYDHTFIENAAQTIHNPNITGNHPAYLIYTSGTTGRPKGVLVSHKAIINRILWMQHEYQLTPEDVVLQKTPSSFDVSVWEFFWAPMVGASLVMADPDAHRDPELLMQTIDQFNVTTLHFVPSMLAIFTATLQSKVNHHSTCTSLKQVFCSGEALLKAQAQAFKNCSNAQLHNLYGPTEAAVDVTYKPAFDDLSSKGQGIAIGKPVWNTELRILDQYLRPVPVGVTGELYLCGTQLAMGYLDRPELNCVRFIADPYGMPGDRMYRTGDLVRWLENGDVEYLGRADNQIKIRGQRIELGEIEAALLEQNGVEQAVVVAQTLNIQVEQTTGQDNRQLVAYLTLEPSKLEVYDEPTIKFELSKVLPNHMLPIAYVVLESLPLSANGKLDRNALPKPNLAKNDQPNNTSRSPAIGLESQLARLFSNILGIEQIKADDDFFALGGHSLLAMRLAADIRKEVKQPITVGQIMVTSTIAKLAQLLQNQTEQDSREKLASMLTNDQLKGKGTNSGFDDLIYLREGQGAPLFCFYPGSGFAWQYSVLSRYLKGKHPIIGLQSPRPNGLIASSDSLEELVVKQLKVILREQANGPYYLLGYSLGGTVAYGVAAKLREMGKTVSFLGLLDTYPAEVHDWNDPQGEEAAMGAEREQTQLLTDAISDKNNDSDDVALLVKQEQDKMLEQIFANYKDAVRLLKKASTPLYDEKMHVFIAQQSLPDYISPTEQWPPYANRAHFHSLDHCSHENILSPDNLKTLGPLLDRLIHEASQELITQKPSNLSSELA</sequence>
<dbReference type="Pfam" id="PF00501">
    <property type="entry name" value="AMP-binding"/>
    <property type="match status" value="2"/>
</dbReference>
<name>A0A366D354_9GAMM</name>
<dbReference type="SMART" id="SM00823">
    <property type="entry name" value="PKS_PP"/>
    <property type="match status" value="2"/>
</dbReference>
<dbReference type="GO" id="GO:0031177">
    <property type="term" value="F:phosphopantetheine binding"/>
    <property type="evidence" value="ECO:0007669"/>
    <property type="project" value="InterPro"/>
</dbReference>
<dbReference type="PANTHER" id="PTHR45527">
    <property type="entry name" value="NONRIBOSOMAL PEPTIDE SYNTHETASE"/>
    <property type="match status" value="1"/>
</dbReference>
<dbReference type="GO" id="GO:0043041">
    <property type="term" value="P:amino acid activation for nonribosomal peptide biosynthetic process"/>
    <property type="evidence" value="ECO:0007669"/>
    <property type="project" value="TreeGrafter"/>
</dbReference>
<dbReference type="NCBIfam" id="TIGR01733">
    <property type="entry name" value="AA-adenyl-dom"/>
    <property type="match status" value="2"/>
</dbReference>
<dbReference type="OrthoDB" id="9757559at2"/>
<keyword evidence="5" id="KW-0175">Coiled coil</keyword>
<evidence type="ECO:0000256" key="2">
    <source>
        <dbReference type="ARBA" id="ARBA00006432"/>
    </source>
</evidence>
<keyword evidence="4" id="KW-0597">Phosphoprotein</keyword>